<organism evidence="1 2">
    <name type="scientific">Flavobacterium nitrogenifigens</name>
    <dbReference type="NCBI Taxonomy" id="1617283"/>
    <lineage>
        <taxon>Bacteria</taxon>
        <taxon>Pseudomonadati</taxon>
        <taxon>Bacteroidota</taxon>
        <taxon>Flavobacteriia</taxon>
        <taxon>Flavobacteriales</taxon>
        <taxon>Flavobacteriaceae</taxon>
        <taxon>Flavobacterium</taxon>
    </lineage>
</organism>
<evidence type="ECO:0008006" key="3">
    <source>
        <dbReference type="Google" id="ProtNLM"/>
    </source>
</evidence>
<protein>
    <recommendedName>
        <fullName evidence="3">DUF4296 domain-containing protein</fullName>
    </recommendedName>
</protein>
<name>A0A7W7IVE6_9FLAO</name>
<dbReference type="Proteomes" id="UP000561681">
    <property type="component" value="Unassembled WGS sequence"/>
</dbReference>
<dbReference type="RefSeq" id="WP_184159599.1">
    <property type="nucleotide sequence ID" value="NZ_JACHLD010000001.1"/>
</dbReference>
<sequence>MNKVLSLVFLCCVFACQQKAEKLPVQKEQNLEEIDQEDVTTISSITTDYDTLINRVKKRGDVDAYDELFYSFQDCCFSARTDSVMVYAKIMAEKFNYDRAYYHYYDAVLEKNGIDYSSFPQIDISKMKKPEKQKLENWFKFMLERKQIKQETLDSIKK</sequence>
<reference evidence="1 2" key="1">
    <citation type="submission" date="2020-08" db="EMBL/GenBank/DDBJ databases">
        <title>Functional genomics of gut bacteria from endangered species of beetles.</title>
        <authorList>
            <person name="Carlos-Shanley C."/>
        </authorList>
    </citation>
    <scope>NUCLEOTIDE SEQUENCE [LARGE SCALE GENOMIC DNA]</scope>
    <source>
        <strain evidence="1 2">S00142</strain>
    </source>
</reference>
<accession>A0A7W7IVE6</accession>
<evidence type="ECO:0000313" key="2">
    <source>
        <dbReference type="Proteomes" id="UP000561681"/>
    </source>
</evidence>
<proteinExistence type="predicted"/>
<dbReference type="EMBL" id="JACHLD010000001">
    <property type="protein sequence ID" value="MBB4801291.1"/>
    <property type="molecule type" value="Genomic_DNA"/>
</dbReference>
<dbReference type="AlphaFoldDB" id="A0A7W7IVE6"/>
<keyword evidence="2" id="KW-1185">Reference proteome</keyword>
<evidence type="ECO:0000313" key="1">
    <source>
        <dbReference type="EMBL" id="MBB4801291.1"/>
    </source>
</evidence>
<gene>
    <name evidence="1" type="ORF">HNP37_001330</name>
</gene>
<comment type="caution">
    <text evidence="1">The sequence shown here is derived from an EMBL/GenBank/DDBJ whole genome shotgun (WGS) entry which is preliminary data.</text>
</comment>